<gene>
    <name evidence="8" type="primary">gcl</name>
    <name evidence="8" type="ORF">D5H75_32335</name>
</gene>
<comment type="catalytic activity">
    <reaction evidence="3">
        <text>2 pyruvate + H(+) = (2S)-2-acetolactate + CO2</text>
        <dbReference type="Rhea" id="RHEA:25249"/>
        <dbReference type="ChEBI" id="CHEBI:15361"/>
        <dbReference type="ChEBI" id="CHEBI:15378"/>
        <dbReference type="ChEBI" id="CHEBI:16526"/>
        <dbReference type="ChEBI" id="CHEBI:58476"/>
        <dbReference type="EC" id="2.2.1.6"/>
    </reaction>
</comment>
<evidence type="ECO:0000313" key="9">
    <source>
        <dbReference type="Proteomes" id="UP000265768"/>
    </source>
</evidence>
<dbReference type="PANTHER" id="PTHR18968:SF14">
    <property type="entry name" value="GLYOXYLATE CARBOLIGASE"/>
    <property type="match status" value="1"/>
</dbReference>
<dbReference type="InterPro" id="IPR012001">
    <property type="entry name" value="Thiamin_PyroP_enz_TPP-bd_dom"/>
</dbReference>
<dbReference type="GO" id="GO:0005948">
    <property type="term" value="C:acetolactate synthase complex"/>
    <property type="evidence" value="ECO:0007669"/>
    <property type="project" value="TreeGrafter"/>
</dbReference>
<dbReference type="GO" id="GO:0016874">
    <property type="term" value="F:ligase activity"/>
    <property type="evidence" value="ECO:0007669"/>
    <property type="project" value="UniProtKB-KW"/>
</dbReference>
<comment type="similarity">
    <text evidence="1 4">Belongs to the TPP enzyme family.</text>
</comment>
<keyword evidence="8" id="KW-0436">Ligase</keyword>
<dbReference type="SUPFAM" id="SSF52518">
    <property type="entry name" value="Thiamin diphosphate-binding fold (THDP-binding)"/>
    <property type="match status" value="2"/>
</dbReference>
<dbReference type="InterPro" id="IPR029061">
    <property type="entry name" value="THDP-binding"/>
</dbReference>
<keyword evidence="2 4" id="KW-0786">Thiamine pyrophosphate</keyword>
<keyword evidence="9" id="KW-1185">Reference proteome</keyword>
<evidence type="ECO:0000313" key="8">
    <source>
        <dbReference type="EMBL" id="RJL23594.1"/>
    </source>
</evidence>
<reference evidence="8 9" key="1">
    <citation type="submission" date="2018-09" db="EMBL/GenBank/DDBJ databases">
        <title>YIM 75507 draft genome.</title>
        <authorList>
            <person name="Tang S."/>
            <person name="Feng Y."/>
        </authorList>
    </citation>
    <scope>NUCLEOTIDE SEQUENCE [LARGE SCALE GENOMIC DNA]</scope>
    <source>
        <strain evidence="8 9">YIM 75507</strain>
    </source>
</reference>
<dbReference type="InterPro" id="IPR045229">
    <property type="entry name" value="TPP_enz"/>
</dbReference>
<comment type="caution">
    <text evidence="8">The sequence shown here is derived from an EMBL/GenBank/DDBJ whole genome shotgun (WGS) entry which is preliminary data.</text>
</comment>
<evidence type="ECO:0000259" key="5">
    <source>
        <dbReference type="Pfam" id="PF00205"/>
    </source>
</evidence>
<dbReference type="PANTHER" id="PTHR18968">
    <property type="entry name" value="THIAMINE PYROPHOSPHATE ENZYMES"/>
    <property type="match status" value="1"/>
</dbReference>
<feature type="domain" description="Thiamine pyrophosphate enzyme TPP-binding" evidence="6">
    <location>
        <begin position="389"/>
        <end position="541"/>
    </location>
</feature>
<dbReference type="GO" id="GO:0030976">
    <property type="term" value="F:thiamine pyrophosphate binding"/>
    <property type="evidence" value="ECO:0007669"/>
    <property type="project" value="InterPro"/>
</dbReference>
<sequence length="565" mass="62369">MALIPVMQAVVDVIRTEGVDIVYGCPGAAILPLYHAMEADGRVRHLIVRHEEGATHMADGWARTTGNVGVAIGTSGPAGTNMITGLYTAHADSIPIICVTGQAATDKLHQEAFQAVDIVEIAKPVTKWAVQVKEAAQAPWIFREAFRLARSGRPGPVLIDLPIDVQRQLIEWDSSIDAPLPVTRVEPHPPRVEKALDMLLSAERPLILAGGGVILGEAWDELRQVAEYLNIPVQVTLMGKGSFPERHPLYAGMTGIQTSQRWGNAVFLESDLVLALGSRFGDRHTGALDVYREGRRFIHVDVEPTQLGKVFGPDLGVVSDTGLFLKALLAAARSREAGPRPAAWPERVSSLRRELPRRDDFADVPIKAPRVFREINEFYGPETYFVTAIGLYQIWSGQFQETHLPRHYQVCGQAGPLGWEIPAAIGVKTARPDAEVVGVVGDYSFQFLVEELAVAAQYDIPFVLVMLNNEYLGLIRQAELPYDMKYEVDIHYDEYGTDNVKIMEAYGCTGRRVRDPEEIRDALEWARKEANRTSRPVLVEVMIEREGNAAMGAAIDAVKEFEPVS</sequence>
<evidence type="ECO:0000256" key="4">
    <source>
        <dbReference type="RuleBase" id="RU362132"/>
    </source>
</evidence>
<dbReference type="Gene3D" id="3.40.50.1220">
    <property type="entry name" value="TPP-binding domain"/>
    <property type="match status" value="1"/>
</dbReference>
<dbReference type="EMBL" id="QZEY01000018">
    <property type="protein sequence ID" value="RJL23594.1"/>
    <property type="molecule type" value="Genomic_DNA"/>
</dbReference>
<dbReference type="AlphaFoldDB" id="A0A3A4AAZ4"/>
<dbReference type="CDD" id="cd07035">
    <property type="entry name" value="TPP_PYR_POX_like"/>
    <property type="match status" value="1"/>
</dbReference>
<dbReference type="GO" id="GO:0000287">
    <property type="term" value="F:magnesium ion binding"/>
    <property type="evidence" value="ECO:0007669"/>
    <property type="project" value="InterPro"/>
</dbReference>
<dbReference type="GO" id="GO:0009099">
    <property type="term" value="P:L-valine biosynthetic process"/>
    <property type="evidence" value="ECO:0007669"/>
    <property type="project" value="TreeGrafter"/>
</dbReference>
<organism evidence="8 9">
    <name type="scientific">Bailinhaonella thermotolerans</name>
    <dbReference type="NCBI Taxonomy" id="1070861"/>
    <lineage>
        <taxon>Bacteria</taxon>
        <taxon>Bacillati</taxon>
        <taxon>Actinomycetota</taxon>
        <taxon>Actinomycetes</taxon>
        <taxon>Streptosporangiales</taxon>
        <taxon>Streptosporangiaceae</taxon>
        <taxon>Bailinhaonella</taxon>
    </lineage>
</organism>
<dbReference type="GO" id="GO:0009097">
    <property type="term" value="P:isoleucine biosynthetic process"/>
    <property type="evidence" value="ECO:0007669"/>
    <property type="project" value="TreeGrafter"/>
</dbReference>
<dbReference type="Proteomes" id="UP000265768">
    <property type="component" value="Unassembled WGS sequence"/>
</dbReference>
<dbReference type="OrthoDB" id="4959782at2"/>
<dbReference type="Gene3D" id="3.40.50.970">
    <property type="match status" value="2"/>
</dbReference>
<dbReference type="GO" id="GO:0003984">
    <property type="term" value="F:acetolactate synthase activity"/>
    <property type="evidence" value="ECO:0007669"/>
    <property type="project" value="UniProtKB-EC"/>
</dbReference>
<dbReference type="FunFam" id="3.40.50.1220:FF:000008">
    <property type="entry name" value="Acetolactate synthase"/>
    <property type="match status" value="1"/>
</dbReference>
<dbReference type="SUPFAM" id="SSF52467">
    <property type="entry name" value="DHS-like NAD/FAD-binding domain"/>
    <property type="match status" value="1"/>
</dbReference>
<evidence type="ECO:0000256" key="3">
    <source>
        <dbReference type="ARBA" id="ARBA00048670"/>
    </source>
</evidence>
<proteinExistence type="inferred from homology"/>
<evidence type="ECO:0000259" key="6">
    <source>
        <dbReference type="Pfam" id="PF02775"/>
    </source>
</evidence>
<dbReference type="InterPro" id="IPR011766">
    <property type="entry name" value="TPP_enzyme_TPP-bd"/>
</dbReference>
<evidence type="ECO:0000259" key="7">
    <source>
        <dbReference type="Pfam" id="PF02776"/>
    </source>
</evidence>
<dbReference type="EC" id="4.1.1.47" evidence="8"/>
<dbReference type="InterPro" id="IPR012000">
    <property type="entry name" value="Thiamin_PyroP_enz_cen_dom"/>
</dbReference>
<evidence type="ECO:0000256" key="1">
    <source>
        <dbReference type="ARBA" id="ARBA00007812"/>
    </source>
</evidence>
<accession>A0A3A4AAZ4</accession>
<dbReference type="NCBIfam" id="NF008431">
    <property type="entry name" value="PRK11269.1"/>
    <property type="match status" value="1"/>
</dbReference>
<dbReference type="RefSeq" id="WP_119930381.1">
    <property type="nucleotide sequence ID" value="NZ_QZEY01000018.1"/>
</dbReference>
<dbReference type="GO" id="GO:0050660">
    <property type="term" value="F:flavin adenine dinucleotide binding"/>
    <property type="evidence" value="ECO:0007669"/>
    <property type="project" value="TreeGrafter"/>
</dbReference>
<dbReference type="Pfam" id="PF02775">
    <property type="entry name" value="TPP_enzyme_C"/>
    <property type="match status" value="1"/>
</dbReference>
<dbReference type="FunFam" id="3.40.50.970:FF:000007">
    <property type="entry name" value="Acetolactate synthase"/>
    <property type="match status" value="1"/>
</dbReference>
<protein>
    <submittedName>
        <fullName evidence="8">Glyoxylate carboligase</fullName>
        <ecNumber evidence="8">4.1.1.47</ecNumber>
    </submittedName>
</protein>
<name>A0A3A4AAZ4_9ACTN</name>
<feature type="domain" description="Thiamine pyrophosphate enzyme N-terminal TPP-binding" evidence="7">
    <location>
        <begin position="6"/>
        <end position="120"/>
    </location>
</feature>
<dbReference type="InterPro" id="IPR029035">
    <property type="entry name" value="DHS-like_NAD/FAD-binding_dom"/>
</dbReference>
<dbReference type="Pfam" id="PF02776">
    <property type="entry name" value="TPP_enzyme_N"/>
    <property type="match status" value="1"/>
</dbReference>
<keyword evidence="8" id="KW-0456">Lyase</keyword>
<evidence type="ECO:0000256" key="2">
    <source>
        <dbReference type="ARBA" id="ARBA00023052"/>
    </source>
</evidence>
<feature type="domain" description="Thiamine pyrophosphate enzyme central" evidence="5">
    <location>
        <begin position="192"/>
        <end position="328"/>
    </location>
</feature>
<dbReference type="Pfam" id="PF00205">
    <property type="entry name" value="TPP_enzyme_M"/>
    <property type="match status" value="1"/>
</dbReference>
<dbReference type="GO" id="GO:0009028">
    <property type="term" value="F:tartronate-semialdehyde synthase activity"/>
    <property type="evidence" value="ECO:0007669"/>
    <property type="project" value="UniProtKB-EC"/>
</dbReference>